<protein>
    <submittedName>
        <fullName evidence="2">CAP domain-containing protein</fullName>
    </submittedName>
</protein>
<dbReference type="RefSeq" id="WP_413258526.1">
    <property type="nucleotide sequence ID" value="NZ_JBHFNS010000067.1"/>
</dbReference>
<gene>
    <name evidence="2" type="ORF">ACE1B6_17430</name>
</gene>
<feature type="domain" description="SCP" evidence="1">
    <location>
        <begin position="63"/>
        <end position="178"/>
    </location>
</feature>
<dbReference type="InterPro" id="IPR014044">
    <property type="entry name" value="CAP_dom"/>
</dbReference>
<dbReference type="EMBL" id="JBHFNS010000067">
    <property type="protein sequence ID" value="MFB2937033.1"/>
    <property type="molecule type" value="Genomic_DNA"/>
</dbReference>
<organism evidence="2 3">
    <name type="scientific">Floridaenema fluviatile BLCC-F154</name>
    <dbReference type="NCBI Taxonomy" id="3153640"/>
    <lineage>
        <taxon>Bacteria</taxon>
        <taxon>Bacillati</taxon>
        <taxon>Cyanobacteriota</taxon>
        <taxon>Cyanophyceae</taxon>
        <taxon>Oscillatoriophycideae</taxon>
        <taxon>Aerosakkonematales</taxon>
        <taxon>Aerosakkonemataceae</taxon>
        <taxon>Floridanema</taxon>
        <taxon>Floridanema fluviatile</taxon>
    </lineage>
</organism>
<sequence>MFRKVSKIAFGSLFLVGGLSGCIFISEFNSSMQPEIVQDNSETVAQNTQNPSSLSTIERSIYEQVNKYRQSQKLPPLQLNAAITQQSRLHSQAMASGKVPFSHQGFEQRVNAIEKSVPYNSAGENVAYNQGYKDAATQAVQGWLKSPGHLKNIRGNFNLTGIGVAQNSKGEYYFTQIFIRSR</sequence>
<proteinExistence type="predicted"/>
<evidence type="ECO:0000259" key="1">
    <source>
        <dbReference type="Pfam" id="PF00188"/>
    </source>
</evidence>
<dbReference type="Pfam" id="PF00188">
    <property type="entry name" value="CAP"/>
    <property type="match status" value="1"/>
</dbReference>
<dbReference type="Proteomes" id="UP001576776">
    <property type="component" value="Unassembled WGS sequence"/>
</dbReference>
<name>A0ABV4YFX6_9CYAN</name>
<keyword evidence="3" id="KW-1185">Reference proteome</keyword>
<accession>A0ABV4YFX6</accession>
<dbReference type="PANTHER" id="PTHR31157:SF1">
    <property type="entry name" value="SCP DOMAIN-CONTAINING PROTEIN"/>
    <property type="match status" value="1"/>
</dbReference>
<comment type="caution">
    <text evidence="2">The sequence shown here is derived from an EMBL/GenBank/DDBJ whole genome shotgun (WGS) entry which is preliminary data.</text>
</comment>
<dbReference type="Gene3D" id="3.40.33.10">
    <property type="entry name" value="CAP"/>
    <property type="match status" value="1"/>
</dbReference>
<evidence type="ECO:0000313" key="3">
    <source>
        <dbReference type="Proteomes" id="UP001576776"/>
    </source>
</evidence>
<evidence type="ECO:0000313" key="2">
    <source>
        <dbReference type="EMBL" id="MFB2937033.1"/>
    </source>
</evidence>
<dbReference type="PROSITE" id="PS51257">
    <property type="entry name" value="PROKAR_LIPOPROTEIN"/>
    <property type="match status" value="1"/>
</dbReference>
<dbReference type="SUPFAM" id="SSF55797">
    <property type="entry name" value="PR-1-like"/>
    <property type="match status" value="1"/>
</dbReference>
<dbReference type="InterPro" id="IPR035940">
    <property type="entry name" value="CAP_sf"/>
</dbReference>
<dbReference type="CDD" id="cd05379">
    <property type="entry name" value="CAP_bacterial"/>
    <property type="match status" value="1"/>
</dbReference>
<reference evidence="2 3" key="1">
    <citation type="submission" date="2024-09" db="EMBL/GenBank/DDBJ databases">
        <title>Floridaenema gen nov. (Aerosakkonemataceae, Aerosakkonematales ord. nov., Cyanobacteria) from benthic tropical and subtropical fresh waters, with the description of four new species.</title>
        <authorList>
            <person name="Moretto J.A."/>
            <person name="Berthold D.E."/>
            <person name="Lefler F.W."/>
            <person name="Huang I.-S."/>
            <person name="Laughinghouse H. IV."/>
        </authorList>
    </citation>
    <scope>NUCLEOTIDE SEQUENCE [LARGE SCALE GENOMIC DNA]</scope>
    <source>
        <strain evidence="2 3">BLCC-F154</strain>
    </source>
</reference>
<dbReference type="PANTHER" id="PTHR31157">
    <property type="entry name" value="SCP DOMAIN-CONTAINING PROTEIN"/>
    <property type="match status" value="1"/>
</dbReference>